<name>A0A229FV27_9BURK</name>
<dbReference type="EMBL" id="NJGG01000001">
    <property type="protein sequence ID" value="OXL15712.1"/>
    <property type="molecule type" value="Genomic_DNA"/>
</dbReference>
<sequence length="338" mass="38629">MRKFWPNSNYQFLSINQDRQLIITDDFLRSYLRRPELALIPESCAQEQKIHQLLTDNPRATIDSAEIKKMQDPDIQVNYEIWLRFRDKLVQAPTLENFYLGLFQGDGVDVPPLFVDQLTQILCQHLLGENPSAIEARAAELLFRMQKITILEDGHIMSADQITVEKYAETGGFGSIGELLKQNSAPLRSIDLDVLIKDNADDYWERDEAHDFVLQLNYDQDGAAALSRLLEKWIFHFHGTKVTITPQGQISDSKWSWHIGLDVNATEILNALYNGETVDNSKLAQVLCLFKLEFVDKGRMLPEIAGKPIYLAMAHDIDKCLKFKPQNLLINLPLAETS</sequence>
<accession>A0A229FV27</accession>
<dbReference type="OrthoDB" id="8557298at2"/>
<dbReference type="RefSeq" id="WP_089514751.1">
    <property type="nucleotide sequence ID" value="NZ_NJGG01000001.1"/>
</dbReference>
<proteinExistence type="predicted"/>
<protein>
    <submittedName>
        <fullName evidence="1">Uncharacterized protein</fullName>
    </submittedName>
</protein>
<reference evidence="1 2" key="1">
    <citation type="submission" date="2017-06" db="EMBL/GenBank/DDBJ databases">
        <title>Reclassification of a Polynucleobacter cosmopolitanus strain isolated from tropical Lake Victoria as Polynucleobacter victoriensis comb. nov.</title>
        <authorList>
            <person name="Hahn M.W."/>
        </authorList>
    </citation>
    <scope>NUCLEOTIDE SEQUENCE [LARGE SCALE GENOMIC DNA]</scope>
    <source>
        <strain evidence="1 2">MWH-MoIso2</strain>
    </source>
</reference>
<dbReference type="Pfam" id="PF19879">
    <property type="entry name" value="DUF6352"/>
    <property type="match status" value="1"/>
</dbReference>
<dbReference type="InterPro" id="IPR045932">
    <property type="entry name" value="DUF6352"/>
</dbReference>
<organism evidence="1 2">
    <name type="scientific">Polynucleobacter cosmopolitanus</name>
    <dbReference type="NCBI Taxonomy" id="351345"/>
    <lineage>
        <taxon>Bacteria</taxon>
        <taxon>Pseudomonadati</taxon>
        <taxon>Pseudomonadota</taxon>
        <taxon>Betaproteobacteria</taxon>
        <taxon>Burkholderiales</taxon>
        <taxon>Burkholderiaceae</taxon>
        <taxon>Polynucleobacter</taxon>
    </lineage>
</organism>
<dbReference type="AlphaFoldDB" id="A0A229FV27"/>
<gene>
    <name evidence="1" type="ORF">AOC33_01020</name>
</gene>
<comment type="caution">
    <text evidence="1">The sequence shown here is derived from an EMBL/GenBank/DDBJ whole genome shotgun (WGS) entry which is preliminary data.</text>
</comment>
<dbReference type="Proteomes" id="UP000215188">
    <property type="component" value="Unassembled WGS sequence"/>
</dbReference>
<evidence type="ECO:0000313" key="1">
    <source>
        <dbReference type="EMBL" id="OXL15712.1"/>
    </source>
</evidence>
<keyword evidence="2" id="KW-1185">Reference proteome</keyword>
<evidence type="ECO:0000313" key="2">
    <source>
        <dbReference type="Proteomes" id="UP000215188"/>
    </source>
</evidence>